<name>A0A7D9J925_PARCT</name>
<reference evidence="1" key="1">
    <citation type="submission" date="2020-04" db="EMBL/GenBank/DDBJ databases">
        <authorList>
            <person name="Alioto T."/>
            <person name="Alioto T."/>
            <person name="Gomez Garrido J."/>
        </authorList>
    </citation>
    <scope>NUCLEOTIDE SEQUENCE</scope>
    <source>
        <strain evidence="1">A484AB</strain>
    </source>
</reference>
<dbReference type="EMBL" id="CACRXK020013057">
    <property type="protein sequence ID" value="CAB4024476.1"/>
    <property type="molecule type" value="Genomic_DNA"/>
</dbReference>
<protein>
    <submittedName>
        <fullName evidence="1">Uncharacterized protein</fullName>
    </submittedName>
</protein>
<proteinExistence type="predicted"/>
<comment type="caution">
    <text evidence="1">The sequence shown here is derived from an EMBL/GenBank/DDBJ whole genome shotgun (WGS) entry which is preliminary data.</text>
</comment>
<dbReference type="Pfam" id="PF00078">
    <property type="entry name" value="RVT_1"/>
    <property type="match status" value="1"/>
</dbReference>
<dbReference type="InterPro" id="IPR000477">
    <property type="entry name" value="RT_dom"/>
</dbReference>
<evidence type="ECO:0000313" key="2">
    <source>
        <dbReference type="Proteomes" id="UP001152795"/>
    </source>
</evidence>
<accession>A0A7D9J925</accession>
<organism evidence="1 2">
    <name type="scientific">Paramuricea clavata</name>
    <name type="common">Red gorgonian</name>
    <name type="synonym">Violescent sea-whip</name>
    <dbReference type="NCBI Taxonomy" id="317549"/>
    <lineage>
        <taxon>Eukaryota</taxon>
        <taxon>Metazoa</taxon>
        <taxon>Cnidaria</taxon>
        <taxon>Anthozoa</taxon>
        <taxon>Octocorallia</taxon>
        <taxon>Malacalcyonacea</taxon>
        <taxon>Plexauridae</taxon>
        <taxon>Paramuricea</taxon>
    </lineage>
</organism>
<feature type="non-terminal residue" evidence="1">
    <location>
        <position position="178"/>
    </location>
</feature>
<evidence type="ECO:0000313" key="1">
    <source>
        <dbReference type="EMBL" id="CAB4024476.1"/>
    </source>
</evidence>
<sequence>MTAGVPQGSIFGTLLFNMFMNDLAYVVNQSELSAYADDTQIFHADQDPAKVQETINSDLANVDKWYAENGMKRNYTKYQAIVMEKSAETKPEFSCENTVIKNSDVLELLGVTVNEKLKFGMHVNKVCRKVSQQVAVLKRMRNMLPFETRLSTYTSAQRDPAPLGQDLAKAGLRCASGK</sequence>
<dbReference type="Proteomes" id="UP001152795">
    <property type="component" value="Unassembled WGS sequence"/>
</dbReference>
<dbReference type="AlphaFoldDB" id="A0A7D9J925"/>
<gene>
    <name evidence="1" type="ORF">PACLA_8A013640</name>
</gene>
<dbReference type="PANTHER" id="PTHR33332">
    <property type="entry name" value="REVERSE TRANSCRIPTASE DOMAIN-CONTAINING PROTEIN"/>
    <property type="match status" value="1"/>
</dbReference>
<dbReference type="OrthoDB" id="411871at2759"/>
<keyword evidence="2" id="KW-1185">Reference proteome</keyword>
<dbReference type="PROSITE" id="PS50878">
    <property type="entry name" value="RT_POL"/>
    <property type="match status" value="1"/>
</dbReference>